<accession>A0A1I2HEG7</accession>
<feature type="domain" description="PepSY" evidence="3">
    <location>
        <begin position="78"/>
        <end position="140"/>
    </location>
</feature>
<feature type="region of interest" description="Disordered" evidence="1">
    <location>
        <begin position="261"/>
        <end position="282"/>
    </location>
</feature>
<feature type="transmembrane region" description="Helical" evidence="2">
    <location>
        <begin position="415"/>
        <end position="433"/>
    </location>
</feature>
<keyword evidence="2" id="KW-0812">Transmembrane</keyword>
<keyword evidence="2" id="KW-1133">Transmembrane helix</keyword>
<dbReference type="InterPro" id="IPR005625">
    <property type="entry name" value="PepSY-ass_TM"/>
</dbReference>
<dbReference type="PANTHER" id="PTHR34219:SF1">
    <property type="entry name" value="PEPSY DOMAIN-CONTAINING PROTEIN"/>
    <property type="match status" value="1"/>
</dbReference>
<evidence type="ECO:0000256" key="2">
    <source>
        <dbReference type="SAM" id="Phobius"/>
    </source>
</evidence>
<dbReference type="EMBL" id="FONR01000005">
    <property type="protein sequence ID" value="SFF27317.1"/>
    <property type="molecule type" value="Genomic_DNA"/>
</dbReference>
<evidence type="ECO:0000313" key="4">
    <source>
        <dbReference type="EMBL" id="SFF27317.1"/>
    </source>
</evidence>
<organism evidence="4 5">
    <name type="scientific">Streptomyces mirabilis</name>
    <dbReference type="NCBI Taxonomy" id="68239"/>
    <lineage>
        <taxon>Bacteria</taxon>
        <taxon>Bacillati</taxon>
        <taxon>Actinomycetota</taxon>
        <taxon>Actinomycetes</taxon>
        <taxon>Kitasatosporales</taxon>
        <taxon>Streptomycetaceae</taxon>
        <taxon>Streptomyces</taxon>
    </lineage>
</organism>
<proteinExistence type="predicted"/>
<evidence type="ECO:0000256" key="1">
    <source>
        <dbReference type="SAM" id="MobiDB-lite"/>
    </source>
</evidence>
<dbReference type="STRING" id="68239.GCA_000745715_00800"/>
<dbReference type="InterPro" id="IPR025711">
    <property type="entry name" value="PepSY"/>
</dbReference>
<dbReference type="AlphaFoldDB" id="A0A1I2HEG7"/>
<feature type="transmembrane region" description="Helical" evidence="2">
    <location>
        <begin position="213"/>
        <end position="235"/>
    </location>
</feature>
<keyword evidence="2" id="KW-0472">Membrane</keyword>
<reference evidence="4 5" key="1">
    <citation type="submission" date="2016-10" db="EMBL/GenBank/DDBJ databases">
        <authorList>
            <person name="de Groot N.N."/>
        </authorList>
    </citation>
    <scope>NUCLEOTIDE SEQUENCE [LARGE SCALE GENOMIC DNA]</scope>
    <source>
        <strain evidence="4 5">OK461</strain>
    </source>
</reference>
<feature type="transmembrane region" description="Helical" evidence="2">
    <location>
        <begin position="374"/>
        <end position="394"/>
    </location>
</feature>
<evidence type="ECO:0000313" key="5">
    <source>
        <dbReference type="Proteomes" id="UP000181942"/>
    </source>
</evidence>
<dbReference type="Pfam" id="PF03929">
    <property type="entry name" value="PepSY_TM"/>
    <property type="match status" value="1"/>
</dbReference>
<protein>
    <submittedName>
        <fullName evidence="4">Uncharacterized iron-regulated membrane protein</fullName>
    </submittedName>
</protein>
<name>A0A1I2HEG7_9ACTN</name>
<dbReference type="RefSeq" id="WP_075027923.1">
    <property type="nucleotide sequence ID" value="NZ_FONR01000005.1"/>
</dbReference>
<gene>
    <name evidence="4" type="ORF">SAMN02787118_10555</name>
</gene>
<feature type="transmembrane region" description="Helical" evidence="2">
    <location>
        <begin position="171"/>
        <end position="192"/>
    </location>
</feature>
<feature type="transmembrane region" description="Helical" evidence="2">
    <location>
        <begin position="33"/>
        <end position="56"/>
    </location>
</feature>
<dbReference type="PANTHER" id="PTHR34219">
    <property type="entry name" value="IRON-REGULATED INNER MEMBRANE PROTEIN-RELATED"/>
    <property type="match status" value="1"/>
</dbReference>
<dbReference type="Pfam" id="PF03413">
    <property type="entry name" value="PepSY"/>
    <property type="match status" value="1"/>
</dbReference>
<dbReference type="OrthoDB" id="9791166at2"/>
<sequence length="468" mass="49676">MSTAPTTTTDESPKPVAPAPTRKAALRPLILRLHFYAGILVAPFLLVAALTGFLYAASYQAEKIVYAHELTVPVGDDKLPLSEQVAAARKAHPQGAVSAVRPSPEADATTRVLLSGVPGVGEGHTLAVFVDPYTAKVRGSLEQYGATGALPLRTWIDELHRDLHLGENGRLYSELAASWLWVIAAGGLVLWFGRRRAQRKVRGTSGRRRTLGLHGTVGVWAAAGFFFLSATGLTWSTYAGANIDELRTSLGQATPSVSASVAAGGEHAGHTGAGSGGTTASTTPQDLDKILAAARVEGLGDPVEIVVPADASTAYVVKQVRRSWPEKQDSVAVDPTTGKVTDELHFADYPLLAKLTRWGIDAHSGVLFGLVNQIALMALALCLVLLIVWGYRMWWQRGRASAFGRPIPRGAWQQVPPQILVPLMAAVAALGYFVPLLGIPLAVFVAVDVVLGEIAHRRGKRTQGGQVA</sequence>
<evidence type="ECO:0000259" key="3">
    <source>
        <dbReference type="Pfam" id="PF03413"/>
    </source>
</evidence>
<dbReference type="Proteomes" id="UP000181942">
    <property type="component" value="Unassembled WGS sequence"/>
</dbReference>